<accession>A0A3S9MYQ4</accession>
<dbReference type="GO" id="GO:0008654">
    <property type="term" value="P:phospholipid biosynthetic process"/>
    <property type="evidence" value="ECO:0007669"/>
    <property type="project" value="InterPro"/>
</dbReference>
<dbReference type="InterPro" id="IPR043130">
    <property type="entry name" value="CDP-OH_PTrfase_TM_dom"/>
</dbReference>
<reference evidence="4 5" key="1">
    <citation type="submission" date="2018-12" db="EMBL/GenBank/DDBJ databases">
        <title>Complete genome of Nonlabens sp. MJ115.</title>
        <authorList>
            <person name="Choi H.S."/>
            <person name="Jung J."/>
        </authorList>
    </citation>
    <scope>NUCLEOTIDE SEQUENCE [LARGE SCALE GENOMIC DNA]</scope>
    <source>
        <strain evidence="4 5">MJ115</strain>
    </source>
</reference>
<evidence type="ECO:0000256" key="2">
    <source>
        <dbReference type="RuleBase" id="RU003750"/>
    </source>
</evidence>
<dbReference type="AlphaFoldDB" id="A0A3S9MYQ4"/>
<dbReference type="InterPro" id="IPR048254">
    <property type="entry name" value="CDP_ALCOHOL_P_TRANSF_CS"/>
</dbReference>
<organism evidence="4 5">
    <name type="scientific">Nonlabens ponticola</name>
    <dbReference type="NCBI Taxonomy" id="2496866"/>
    <lineage>
        <taxon>Bacteria</taxon>
        <taxon>Pseudomonadati</taxon>
        <taxon>Bacteroidota</taxon>
        <taxon>Flavobacteriia</taxon>
        <taxon>Flavobacteriales</taxon>
        <taxon>Flavobacteriaceae</taxon>
        <taxon>Nonlabens</taxon>
    </lineage>
</organism>
<evidence type="ECO:0000256" key="3">
    <source>
        <dbReference type="SAM" id="Phobius"/>
    </source>
</evidence>
<dbReference type="Gene3D" id="1.20.120.1760">
    <property type="match status" value="1"/>
</dbReference>
<dbReference type="InterPro" id="IPR000462">
    <property type="entry name" value="CDP-OH_P_trans"/>
</dbReference>
<dbReference type="RefSeq" id="WP_126447577.1">
    <property type="nucleotide sequence ID" value="NZ_CP034549.1"/>
</dbReference>
<feature type="transmembrane region" description="Helical" evidence="3">
    <location>
        <begin position="36"/>
        <end position="67"/>
    </location>
</feature>
<proteinExistence type="inferred from homology"/>
<feature type="transmembrane region" description="Helical" evidence="3">
    <location>
        <begin position="203"/>
        <end position="225"/>
    </location>
</feature>
<dbReference type="PROSITE" id="PS00379">
    <property type="entry name" value="CDP_ALCOHOL_P_TRANSF"/>
    <property type="match status" value="1"/>
</dbReference>
<evidence type="ECO:0000313" key="4">
    <source>
        <dbReference type="EMBL" id="AZQ44287.1"/>
    </source>
</evidence>
<dbReference type="EMBL" id="CP034549">
    <property type="protein sequence ID" value="AZQ44287.1"/>
    <property type="molecule type" value="Genomic_DNA"/>
</dbReference>
<dbReference type="GO" id="GO:0016020">
    <property type="term" value="C:membrane"/>
    <property type="evidence" value="ECO:0007669"/>
    <property type="project" value="InterPro"/>
</dbReference>
<protein>
    <submittedName>
        <fullName evidence="4">CDP-alcohol phosphatidyltransferase family protein</fullName>
    </submittedName>
</protein>
<dbReference type="Proteomes" id="UP000279600">
    <property type="component" value="Chromosome"/>
</dbReference>
<name>A0A3S9MYQ4_9FLAO</name>
<dbReference type="Pfam" id="PF01066">
    <property type="entry name" value="CDP-OH_P_transf"/>
    <property type="match status" value="1"/>
</dbReference>
<evidence type="ECO:0000256" key="1">
    <source>
        <dbReference type="ARBA" id="ARBA00022679"/>
    </source>
</evidence>
<dbReference type="KEGG" id="noj:EJ995_08580"/>
<keyword evidence="3" id="KW-1133">Transmembrane helix</keyword>
<dbReference type="OrthoDB" id="1198827at2"/>
<keyword evidence="5" id="KW-1185">Reference proteome</keyword>
<keyword evidence="3" id="KW-0472">Membrane</keyword>
<feature type="transmembrane region" description="Helical" evidence="3">
    <location>
        <begin position="231"/>
        <end position="249"/>
    </location>
</feature>
<keyword evidence="1 2" id="KW-0808">Transferase</keyword>
<feature type="transmembrane region" description="Helical" evidence="3">
    <location>
        <begin position="115"/>
        <end position="136"/>
    </location>
</feature>
<comment type="similarity">
    <text evidence="2">Belongs to the CDP-alcohol phosphatidyltransferase class-I family.</text>
</comment>
<dbReference type="GO" id="GO:0016780">
    <property type="term" value="F:phosphotransferase activity, for other substituted phosphate groups"/>
    <property type="evidence" value="ECO:0007669"/>
    <property type="project" value="InterPro"/>
</dbReference>
<gene>
    <name evidence="4" type="ORF">EJ995_08580</name>
</gene>
<evidence type="ECO:0000313" key="5">
    <source>
        <dbReference type="Proteomes" id="UP000279600"/>
    </source>
</evidence>
<keyword evidence="3" id="KW-0812">Transmembrane</keyword>
<sequence length="255" mass="28948">MSKLPAQYRFIDLSDYGRPGGRWIARMLQDTRFTPIHVTVLFIISGLFAIGCILHGDYVLAALFLILKSVIDAADGELARLKKTPSYVGRYFDSIADLILNLLFLLAFMQITGSTIIWTLVAFIGLQLQGTLYHYYYVILRNNVNGDITSRISEEVQPIALPGEKQSMVNLCHSIYNVLYGPFDQFIHWLDPEAVHTKSFPKWFMTSLSIYGLGFQLLLMALLLVTGWQQAIIPGILGMTLFIFVFIAIRRLFIK</sequence>